<dbReference type="InterPro" id="IPR006439">
    <property type="entry name" value="HAD-SF_hydro_IA"/>
</dbReference>
<dbReference type="PANTHER" id="PTHR46649:SF4">
    <property type="entry name" value="HALOACID DEHALOGENASE-LIKE HYDROLASE (HAD) SUPERFAMILY PROTEIN"/>
    <property type="match status" value="1"/>
</dbReference>
<protein>
    <submittedName>
        <fullName evidence="1">Uncharacterized protein</fullName>
    </submittedName>
</protein>
<name>A0A1I6VFW6_9ACTN</name>
<keyword evidence="2" id="KW-1185">Reference proteome</keyword>
<dbReference type="AlphaFoldDB" id="A0A1I6VFW6"/>
<dbReference type="Proteomes" id="UP000198873">
    <property type="component" value="Unassembled WGS sequence"/>
</dbReference>
<dbReference type="PANTHER" id="PTHR46649">
    <property type="match status" value="1"/>
</dbReference>
<proteinExistence type="predicted"/>
<dbReference type="InterPro" id="IPR023214">
    <property type="entry name" value="HAD_sf"/>
</dbReference>
<dbReference type="PRINTS" id="PR00413">
    <property type="entry name" value="HADHALOGNASE"/>
</dbReference>
<organism evidence="1 2">
    <name type="scientific">Streptomyces harbinensis</name>
    <dbReference type="NCBI Taxonomy" id="1176198"/>
    <lineage>
        <taxon>Bacteria</taxon>
        <taxon>Bacillati</taxon>
        <taxon>Actinomycetota</taxon>
        <taxon>Actinomycetes</taxon>
        <taxon>Kitasatosporales</taxon>
        <taxon>Streptomycetaceae</taxon>
        <taxon>Streptomyces</taxon>
    </lineage>
</organism>
<evidence type="ECO:0000313" key="2">
    <source>
        <dbReference type="Proteomes" id="UP000198873"/>
    </source>
</evidence>
<sequence length="231" mass="25554">MAITGVLCDFSGTLMRVEPAERWLRTVLDRHGTRLPDEEVVRLAGALEAAGALPGGGAPREVPAELAGLWRERDRDPSGHRELYLRLARRVPLPSPELYEALYERHMEPDAWQPYPDTRTVLAALRERGVRVAVVSNIGWDLRPVFREHGLDRFVNAYALSFEHHAVKPEPRLFRIACAELGLVPQHTVMVGDDARADGGAAAVGCAVHLVRHLPVDERPDGLLPVLDLVG</sequence>
<dbReference type="Gene3D" id="3.40.50.1000">
    <property type="entry name" value="HAD superfamily/HAD-like"/>
    <property type="match status" value="1"/>
</dbReference>
<accession>A0A1I6VFW6</accession>
<dbReference type="SUPFAM" id="SSF56784">
    <property type="entry name" value="HAD-like"/>
    <property type="match status" value="1"/>
</dbReference>
<evidence type="ECO:0000313" key="1">
    <source>
        <dbReference type="EMBL" id="SFT12626.1"/>
    </source>
</evidence>
<gene>
    <name evidence="1" type="ORF">SAMN05444716_10840</name>
</gene>
<dbReference type="Pfam" id="PF00702">
    <property type="entry name" value="Hydrolase"/>
    <property type="match status" value="1"/>
</dbReference>
<dbReference type="NCBIfam" id="TIGR01549">
    <property type="entry name" value="HAD-SF-IA-v1"/>
    <property type="match status" value="1"/>
</dbReference>
<dbReference type="STRING" id="1176198.SAMN05444716_10840"/>
<dbReference type="RefSeq" id="WP_093844004.1">
    <property type="nucleotide sequence ID" value="NZ_CP054938.1"/>
</dbReference>
<dbReference type="EMBL" id="FPAB01000008">
    <property type="protein sequence ID" value="SFT12626.1"/>
    <property type="molecule type" value="Genomic_DNA"/>
</dbReference>
<reference evidence="2" key="1">
    <citation type="submission" date="2016-10" db="EMBL/GenBank/DDBJ databases">
        <authorList>
            <person name="Varghese N."/>
            <person name="Submissions S."/>
        </authorList>
    </citation>
    <scope>NUCLEOTIDE SEQUENCE [LARGE SCALE GENOMIC DNA]</scope>
    <source>
        <strain evidence="2">CGMCC 4.7047</strain>
    </source>
</reference>
<dbReference type="NCBIfam" id="TIGR01509">
    <property type="entry name" value="HAD-SF-IA-v3"/>
    <property type="match status" value="1"/>
</dbReference>
<dbReference type="InterPro" id="IPR036412">
    <property type="entry name" value="HAD-like_sf"/>
</dbReference>